<evidence type="ECO:0000313" key="10">
    <source>
        <dbReference type="Proteomes" id="UP001519348"/>
    </source>
</evidence>
<dbReference type="EMBL" id="FNFI01000004">
    <property type="protein sequence ID" value="SDK03056.1"/>
    <property type="molecule type" value="Genomic_DNA"/>
</dbReference>
<gene>
    <name evidence="7" type="ORF">J2Z27_001891</name>
    <name evidence="8" type="ORF">SAMN05216187_104130</name>
</gene>
<dbReference type="Pfam" id="PF01551">
    <property type="entry name" value="Peptidase_M23"/>
    <property type="match status" value="1"/>
</dbReference>
<keyword evidence="5" id="KW-0378">Hydrolase</keyword>
<dbReference type="GO" id="GO:0004222">
    <property type="term" value="F:metalloendopeptidase activity"/>
    <property type="evidence" value="ECO:0007669"/>
    <property type="project" value="TreeGrafter"/>
</dbReference>
<dbReference type="OrthoDB" id="9809488at2"/>
<comment type="similarity">
    <text evidence="3">Belongs to the peptidase M23B family.</text>
</comment>
<dbReference type="InterPro" id="IPR050570">
    <property type="entry name" value="Cell_wall_metabolism_enzyme"/>
</dbReference>
<keyword evidence="5" id="KW-0645">Protease</keyword>
<dbReference type="Proteomes" id="UP001519348">
    <property type="component" value="Unassembled WGS sequence"/>
</dbReference>
<reference evidence="9" key="2">
    <citation type="submission" date="2016-10" db="EMBL/GenBank/DDBJ databases">
        <authorList>
            <person name="Varghese N."/>
            <person name="Submissions S."/>
        </authorList>
    </citation>
    <scope>NUCLEOTIDE SEQUENCE [LARGE SCALE GENOMIC DNA]</scope>
    <source>
        <strain evidence="9">CGMCC 1.8911</strain>
    </source>
</reference>
<dbReference type="SUPFAM" id="SSF51261">
    <property type="entry name" value="Duplicated hybrid motif"/>
    <property type="match status" value="1"/>
</dbReference>
<evidence type="ECO:0000259" key="6">
    <source>
        <dbReference type="Pfam" id="PF01551"/>
    </source>
</evidence>
<evidence type="ECO:0000256" key="5">
    <source>
        <dbReference type="ARBA" id="ARBA00023049"/>
    </source>
</evidence>
<evidence type="ECO:0000313" key="8">
    <source>
        <dbReference type="EMBL" id="SDK03056.1"/>
    </source>
</evidence>
<name>A0A1G8YJX5_9STAP</name>
<dbReference type="Proteomes" id="UP000242700">
    <property type="component" value="Unassembled WGS sequence"/>
</dbReference>
<evidence type="ECO:0000256" key="4">
    <source>
        <dbReference type="ARBA" id="ARBA00012322"/>
    </source>
</evidence>
<evidence type="ECO:0000256" key="1">
    <source>
        <dbReference type="ARBA" id="ARBA00001667"/>
    </source>
</evidence>
<dbReference type="GO" id="GO:0006508">
    <property type="term" value="P:proteolysis"/>
    <property type="evidence" value="ECO:0007669"/>
    <property type="project" value="UniProtKB-KW"/>
</dbReference>
<dbReference type="AlphaFoldDB" id="A0A1G8YJX5"/>
<reference evidence="8" key="1">
    <citation type="submission" date="2016-10" db="EMBL/GenBank/DDBJ databases">
        <authorList>
            <person name="de Groot N.N."/>
        </authorList>
    </citation>
    <scope>NUCLEOTIDE SEQUENCE [LARGE SCALE GENOMIC DNA]</scope>
    <source>
        <strain evidence="8">CGMCC 1.8911</strain>
    </source>
</reference>
<accession>A0A1G8YJX5</accession>
<proteinExistence type="inferred from homology"/>
<dbReference type="InterPro" id="IPR016047">
    <property type="entry name" value="M23ase_b-sheet_dom"/>
</dbReference>
<evidence type="ECO:0000256" key="2">
    <source>
        <dbReference type="ARBA" id="ARBA00001947"/>
    </source>
</evidence>
<evidence type="ECO:0000313" key="9">
    <source>
        <dbReference type="Proteomes" id="UP000242700"/>
    </source>
</evidence>
<dbReference type="InterPro" id="IPR011055">
    <property type="entry name" value="Dup_hybrid_motif"/>
</dbReference>
<dbReference type="Gene3D" id="2.70.70.10">
    <property type="entry name" value="Glucose Permease (Domain IIA)"/>
    <property type="match status" value="1"/>
</dbReference>
<dbReference type="CDD" id="cd12797">
    <property type="entry name" value="M23_peptidase"/>
    <property type="match status" value="1"/>
</dbReference>
<keyword evidence="10" id="KW-1185">Reference proteome</keyword>
<comment type="cofactor">
    <cofactor evidence="2">
        <name>Zn(2+)</name>
        <dbReference type="ChEBI" id="CHEBI:29105"/>
    </cofactor>
</comment>
<feature type="domain" description="M23ase beta-sheet core" evidence="6">
    <location>
        <begin position="161"/>
        <end position="259"/>
    </location>
</feature>
<organism evidence="8 9">
    <name type="scientific">Jeotgalicoccus aerolatus</name>
    <dbReference type="NCBI Taxonomy" id="709510"/>
    <lineage>
        <taxon>Bacteria</taxon>
        <taxon>Bacillati</taxon>
        <taxon>Bacillota</taxon>
        <taxon>Bacilli</taxon>
        <taxon>Bacillales</taxon>
        <taxon>Staphylococcaceae</taxon>
        <taxon>Jeotgalicoccus</taxon>
    </lineage>
</organism>
<dbReference type="PANTHER" id="PTHR21666:SF270">
    <property type="entry name" value="MUREIN HYDROLASE ACTIVATOR ENVC"/>
    <property type="match status" value="1"/>
</dbReference>
<evidence type="ECO:0000256" key="3">
    <source>
        <dbReference type="ARBA" id="ARBA00006646"/>
    </source>
</evidence>
<dbReference type="RefSeq" id="WP_092596426.1">
    <property type="nucleotide sequence ID" value="NZ_BMCN01000004.1"/>
</dbReference>
<sequence>MTAIYPEELGYYFNQKKFEQIYFQTLKGFQEVMPLNQFKKEAAAFHEGTEDFKLFKHNQLEPGVKRYSYVDDKSMRMITAAFSVERDIVGLQFGMHETFDSDRIYTEKSYSLPFRDEWFVLWGGANNFWNYHYPHESQRYAYDFIVKKDGKPYSGDGQTLDQHYSYGLPVTAPLSGKVVKVFDGVKDNAPFSMNMEAPSGNAVVIKHAEEEYSLLAHLQEGSILVKEGMDVRLGDLIAKSGNSGASDTPHLHFHVMDTEDHEKARSIRIKFGELDFEPKQGDTLQGE</sequence>
<reference evidence="7 10" key="3">
    <citation type="submission" date="2021-03" db="EMBL/GenBank/DDBJ databases">
        <title>Genomic Encyclopedia of Type Strains, Phase IV (KMG-IV): sequencing the most valuable type-strain genomes for metagenomic binning, comparative biology and taxonomic classification.</title>
        <authorList>
            <person name="Goeker M."/>
        </authorList>
    </citation>
    <scope>NUCLEOTIDE SEQUENCE [LARGE SCALE GENOMIC DNA]</scope>
    <source>
        <strain evidence="7 10">DSM 22420</strain>
    </source>
</reference>
<dbReference type="PANTHER" id="PTHR21666">
    <property type="entry name" value="PEPTIDASE-RELATED"/>
    <property type="match status" value="1"/>
</dbReference>
<comment type="catalytic activity">
    <reaction evidence="1">
        <text>Hydrolysis of the -Gly-|-Gly- bond in the pentaglycine inter-peptide link joining staphylococcal cell wall peptidoglycans.</text>
        <dbReference type="EC" id="3.4.24.75"/>
    </reaction>
</comment>
<keyword evidence="5" id="KW-0482">Metalloprotease</keyword>
<dbReference type="STRING" id="586411.SAMN05216187_104130"/>
<evidence type="ECO:0000313" key="7">
    <source>
        <dbReference type="EMBL" id="MBP1952810.1"/>
    </source>
</evidence>
<dbReference type="EMBL" id="JAGGKN010000006">
    <property type="protein sequence ID" value="MBP1952810.1"/>
    <property type="molecule type" value="Genomic_DNA"/>
</dbReference>
<dbReference type="EC" id="3.4.24.75" evidence="4"/>
<protein>
    <recommendedName>
        <fullName evidence="4">lysostaphin</fullName>
        <ecNumber evidence="4">3.4.24.75</ecNumber>
    </recommendedName>
</protein>